<name>A0A8J8CHV4_9ARCH</name>
<evidence type="ECO:0000259" key="1">
    <source>
        <dbReference type="Pfam" id="PF08241"/>
    </source>
</evidence>
<dbReference type="InterPro" id="IPR013216">
    <property type="entry name" value="Methyltransf_11"/>
</dbReference>
<dbReference type="AlphaFoldDB" id="A0A8J8CHV4"/>
<evidence type="ECO:0000313" key="2">
    <source>
        <dbReference type="EMBL" id="MBX8631921.1"/>
    </source>
</evidence>
<evidence type="ECO:0000313" key="4">
    <source>
        <dbReference type="Proteomes" id="UP000750197"/>
    </source>
</evidence>
<dbReference type="Pfam" id="PF08241">
    <property type="entry name" value="Methyltransf_11"/>
    <property type="match status" value="1"/>
</dbReference>
<dbReference type="CDD" id="cd02440">
    <property type="entry name" value="AdoMet_MTases"/>
    <property type="match status" value="1"/>
</dbReference>
<sequence>MPSDAEGRPHDRHPPPALMDIGLRRLFERPERFDRFIHRGATVADIGCGPGYYTIHFSDVVGDEGKVYATDTNLSALRILEKKIRMKGIRNVVWSNSTASDLTPIPDRSVDFLLSNLVMCCMSDHWGAVSEIRRVLKPDGVAYLSVSSLGRRKDSRHVGKKEWGRLLDAFAVKEEGKRFGARWALVSLQLQSTESGQKV</sequence>
<feature type="domain" description="Methyltransferase type 11" evidence="1">
    <location>
        <begin position="45"/>
        <end position="143"/>
    </location>
</feature>
<organism evidence="3 4">
    <name type="scientific">Candidatus Sysuiplasma superficiale</name>
    <dbReference type="NCBI Taxonomy" id="2823368"/>
    <lineage>
        <taxon>Archaea</taxon>
        <taxon>Methanobacteriati</taxon>
        <taxon>Thermoplasmatota</taxon>
        <taxon>Thermoplasmata</taxon>
        <taxon>Candidatus Sysuiplasmatales</taxon>
        <taxon>Candidatus Sysuiplasmataceae</taxon>
        <taxon>Candidatus Sysuiplasma</taxon>
    </lineage>
</organism>
<accession>A0A8J8CHV4</accession>
<dbReference type="Proteomes" id="UP000716004">
    <property type="component" value="Unassembled WGS sequence"/>
</dbReference>
<keyword evidence="3" id="KW-0808">Transferase</keyword>
<dbReference type="EMBL" id="JAGVSJ010000010">
    <property type="protein sequence ID" value="MBX8631921.1"/>
    <property type="molecule type" value="Genomic_DNA"/>
</dbReference>
<dbReference type="GO" id="GO:0008757">
    <property type="term" value="F:S-adenosylmethionine-dependent methyltransferase activity"/>
    <property type="evidence" value="ECO:0007669"/>
    <property type="project" value="InterPro"/>
</dbReference>
<proteinExistence type="predicted"/>
<dbReference type="PANTHER" id="PTHR43861">
    <property type="entry name" value="TRANS-ACONITATE 2-METHYLTRANSFERASE-RELATED"/>
    <property type="match status" value="1"/>
</dbReference>
<evidence type="ECO:0000313" key="3">
    <source>
        <dbReference type="EMBL" id="MBX8644333.1"/>
    </source>
</evidence>
<gene>
    <name evidence="2" type="ORF">J9259_05310</name>
    <name evidence="3" type="ORF">KIY12_06405</name>
</gene>
<dbReference type="SUPFAM" id="SSF53335">
    <property type="entry name" value="S-adenosyl-L-methionine-dependent methyltransferases"/>
    <property type="match status" value="1"/>
</dbReference>
<keyword evidence="3" id="KW-0489">Methyltransferase</keyword>
<dbReference type="GO" id="GO:0032259">
    <property type="term" value="P:methylation"/>
    <property type="evidence" value="ECO:0007669"/>
    <property type="project" value="UniProtKB-KW"/>
</dbReference>
<comment type="caution">
    <text evidence="3">The sequence shown here is derived from an EMBL/GenBank/DDBJ whole genome shotgun (WGS) entry which is preliminary data.</text>
</comment>
<dbReference type="InterPro" id="IPR029063">
    <property type="entry name" value="SAM-dependent_MTases_sf"/>
</dbReference>
<dbReference type="Proteomes" id="UP000750197">
    <property type="component" value="Unassembled WGS sequence"/>
</dbReference>
<dbReference type="Gene3D" id="3.40.50.150">
    <property type="entry name" value="Vaccinia Virus protein VP39"/>
    <property type="match status" value="1"/>
</dbReference>
<reference evidence="3" key="1">
    <citation type="submission" date="2021-05" db="EMBL/GenBank/DDBJ databases">
        <title>Genomic insights into ecological role and evolution of a novel Thermoplasmata order Candidatus Sysuiplasmatales.</title>
        <authorList>
            <person name="Yuan Y."/>
        </authorList>
    </citation>
    <scope>NUCLEOTIDE SEQUENCE</scope>
    <source>
        <strain evidence="3">TUT19-bin139</strain>
        <strain evidence="2">YP2-bin.285</strain>
    </source>
</reference>
<dbReference type="EMBL" id="JAHEAC010000054">
    <property type="protein sequence ID" value="MBX8644333.1"/>
    <property type="molecule type" value="Genomic_DNA"/>
</dbReference>
<protein>
    <submittedName>
        <fullName evidence="3">Class I SAM-dependent methyltransferase</fullName>
    </submittedName>
</protein>